<comment type="similarity">
    <text evidence="1 3">Belongs to the short-chain dehydrogenases/reductases (SDR) family.</text>
</comment>
<dbReference type="Pfam" id="PF00106">
    <property type="entry name" value="adh_short"/>
    <property type="match status" value="1"/>
</dbReference>
<name>A0A1M5HBX4_9ALTE</name>
<reference evidence="6" key="1">
    <citation type="submission" date="2016-11" db="EMBL/GenBank/DDBJ databases">
        <authorList>
            <person name="Varghese N."/>
            <person name="Submissions S."/>
        </authorList>
    </citation>
    <scope>NUCLEOTIDE SEQUENCE [LARGE SCALE GENOMIC DNA]</scope>
    <source>
        <strain evidence="6">CGMCC 1.8995</strain>
    </source>
</reference>
<dbReference type="InterPro" id="IPR057326">
    <property type="entry name" value="KR_dom"/>
</dbReference>
<evidence type="ECO:0000313" key="5">
    <source>
        <dbReference type="EMBL" id="SHG13443.1"/>
    </source>
</evidence>
<dbReference type="InterPro" id="IPR002347">
    <property type="entry name" value="SDR_fam"/>
</dbReference>
<sequence length="268" mass="29258">MQKRVVVTGGASGLGRALALRWAKAGADVVIADIHAERGEQVLAELKTLGVQAWYVHCDIRSDAEVKALTERVGEIWPSVDLLINNAGVATAGSLLEEDIEQWAWVLDINVLGAVRMTRAMLPLLKAQDGGYLLNVASQAGITAAPVMASYNASKAAIVSFSETMRLELIDARIGVSVLCPGFFKTNLDESVRSANPAMKGVVTRLLDKAQVNADDVANCAFDGVQAKRFMLLSHKEGAKAYRIKRWFPQYYLKMMADHTKRLRKMGQ</sequence>
<dbReference type="CDD" id="cd05233">
    <property type="entry name" value="SDR_c"/>
    <property type="match status" value="1"/>
</dbReference>
<proteinExistence type="inferred from homology"/>
<accession>A0A1M5HBX4</accession>
<evidence type="ECO:0000256" key="1">
    <source>
        <dbReference type="ARBA" id="ARBA00006484"/>
    </source>
</evidence>
<evidence type="ECO:0000256" key="3">
    <source>
        <dbReference type="RuleBase" id="RU000363"/>
    </source>
</evidence>
<dbReference type="PANTHER" id="PTHR44196">
    <property type="entry name" value="DEHYDROGENASE/REDUCTASE SDR FAMILY MEMBER 7B"/>
    <property type="match status" value="1"/>
</dbReference>
<keyword evidence="2" id="KW-0560">Oxidoreductase</keyword>
<dbReference type="GO" id="GO:0016020">
    <property type="term" value="C:membrane"/>
    <property type="evidence" value="ECO:0007669"/>
    <property type="project" value="TreeGrafter"/>
</dbReference>
<dbReference type="PANTHER" id="PTHR44196:SF1">
    <property type="entry name" value="DEHYDROGENASE_REDUCTASE SDR FAMILY MEMBER 7B"/>
    <property type="match status" value="1"/>
</dbReference>
<dbReference type="PROSITE" id="PS00061">
    <property type="entry name" value="ADH_SHORT"/>
    <property type="match status" value="1"/>
</dbReference>
<dbReference type="STRING" id="634436.SAMN05216361_1404"/>
<dbReference type="InterPro" id="IPR020904">
    <property type="entry name" value="Sc_DH/Rdtase_CS"/>
</dbReference>
<keyword evidence="6" id="KW-1185">Reference proteome</keyword>
<organism evidence="5 6">
    <name type="scientific">Marisediminitalea aggregata</name>
    <dbReference type="NCBI Taxonomy" id="634436"/>
    <lineage>
        <taxon>Bacteria</taxon>
        <taxon>Pseudomonadati</taxon>
        <taxon>Pseudomonadota</taxon>
        <taxon>Gammaproteobacteria</taxon>
        <taxon>Alteromonadales</taxon>
        <taxon>Alteromonadaceae</taxon>
        <taxon>Marisediminitalea</taxon>
    </lineage>
</organism>
<dbReference type="Proteomes" id="UP000184520">
    <property type="component" value="Unassembled WGS sequence"/>
</dbReference>
<dbReference type="InterPro" id="IPR036291">
    <property type="entry name" value="NAD(P)-bd_dom_sf"/>
</dbReference>
<feature type="domain" description="Ketoreductase" evidence="4">
    <location>
        <begin position="3"/>
        <end position="187"/>
    </location>
</feature>
<dbReference type="SUPFAM" id="SSF51735">
    <property type="entry name" value="NAD(P)-binding Rossmann-fold domains"/>
    <property type="match status" value="1"/>
</dbReference>
<dbReference type="SMART" id="SM00822">
    <property type="entry name" value="PKS_KR"/>
    <property type="match status" value="1"/>
</dbReference>
<evidence type="ECO:0000259" key="4">
    <source>
        <dbReference type="SMART" id="SM00822"/>
    </source>
</evidence>
<gene>
    <name evidence="5" type="ORF">SAMN05216361_1404</name>
</gene>
<dbReference type="PRINTS" id="PR00080">
    <property type="entry name" value="SDRFAMILY"/>
</dbReference>
<protein>
    <submittedName>
        <fullName evidence="5">Short-chain dehydrogenase</fullName>
    </submittedName>
</protein>
<dbReference type="Gene3D" id="3.40.50.720">
    <property type="entry name" value="NAD(P)-binding Rossmann-like Domain"/>
    <property type="match status" value="1"/>
</dbReference>
<dbReference type="GO" id="GO:0016491">
    <property type="term" value="F:oxidoreductase activity"/>
    <property type="evidence" value="ECO:0007669"/>
    <property type="project" value="UniProtKB-KW"/>
</dbReference>
<evidence type="ECO:0000256" key="2">
    <source>
        <dbReference type="ARBA" id="ARBA00023002"/>
    </source>
</evidence>
<dbReference type="PRINTS" id="PR00081">
    <property type="entry name" value="GDHRDH"/>
</dbReference>
<dbReference type="EMBL" id="FQWD01000002">
    <property type="protein sequence ID" value="SHG13443.1"/>
    <property type="molecule type" value="Genomic_DNA"/>
</dbReference>
<dbReference type="RefSeq" id="WP_073319919.1">
    <property type="nucleotide sequence ID" value="NZ_FQWD01000002.1"/>
</dbReference>
<dbReference type="NCBIfam" id="NF004196">
    <property type="entry name" value="PRK05650.1"/>
    <property type="match status" value="1"/>
</dbReference>
<evidence type="ECO:0000313" key="6">
    <source>
        <dbReference type="Proteomes" id="UP000184520"/>
    </source>
</evidence>
<dbReference type="AlphaFoldDB" id="A0A1M5HBX4"/>
<dbReference type="OrthoDB" id="4690547at2"/>